<evidence type="ECO:0000313" key="3">
    <source>
        <dbReference type="Proteomes" id="UP000197418"/>
    </source>
</evidence>
<dbReference type="AlphaFoldDB" id="A0A218P9G5"/>
<feature type="transmembrane region" description="Helical" evidence="1">
    <location>
        <begin position="6"/>
        <end position="28"/>
    </location>
</feature>
<accession>A0A218P9G5</accession>
<organism evidence="2 3">
    <name type="scientific">Thermococcus pacificus</name>
    <dbReference type="NCBI Taxonomy" id="71998"/>
    <lineage>
        <taxon>Archaea</taxon>
        <taxon>Methanobacteriati</taxon>
        <taxon>Methanobacteriota</taxon>
        <taxon>Thermococci</taxon>
        <taxon>Thermococcales</taxon>
        <taxon>Thermococcaceae</taxon>
        <taxon>Thermococcus</taxon>
    </lineage>
</organism>
<keyword evidence="1" id="KW-0812">Transmembrane</keyword>
<keyword evidence="1" id="KW-0472">Membrane</keyword>
<dbReference type="EMBL" id="CP015102">
    <property type="protein sequence ID" value="ASJ07409.1"/>
    <property type="molecule type" value="Genomic_DNA"/>
</dbReference>
<name>A0A218P9G5_9EURY</name>
<evidence type="ECO:0000313" key="2">
    <source>
        <dbReference type="EMBL" id="ASJ07409.1"/>
    </source>
</evidence>
<feature type="transmembrane region" description="Helical" evidence="1">
    <location>
        <begin position="127"/>
        <end position="147"/>
    </location>
</feature>
<feature type="transmembrane region" description="Helical" evidence="1">
    <location>
        <begin position="105"/>
        <end position="121"/>
    </location>
</feature>
<sequence length="184" mass="20394">MAGAGLAASGGLLPFLLSLALVAGFNFLSSRDPMRALKAVPCGETLRTLVNGREIDCLTDNVSYGGYRGRNTLVVGGKFVKEFPRWREVVECLLRVPYSETPQKILGYSSSFLMVAVGFVLPPGLFAIAVLYALAFVMMMGVAAYLVRRTKKHIPEDCKEVMKEYAEFYRKKAKERDKRSIVID</sequence>
<keyword evidence="1" id="KW-1133">Transmembrane helix</keyword>
<evidence type="ECO:0000256" key="1">
    <source>
        <dbReference type="SAM" id="Phobius"/>
    </source>
</evidence>
<protein>
    <submittedName>
        <fullName evidence="2">Uncharacterized protein</fullName>
    </submittedName>
</protein>
<keyword evidence="3" id="KW-1185">Reference proteome</keyword>
<gene>
    <name evidence="2" type="ORF">A3L08_08795</name>
</gene>
<proteinExistence type="predicted"/>
<dbReference type="KEGG" id="tpaf:A3L08_08795"/>
<dbReference type="Proteomes" id="UP000197418">
    <property type="component" value="Chromosome"/>
</dbReference>
<reference evidence="2 3" key="1">
    <citation type="submission" date="2016-04" db="EMBL/GenBank/DDBJ databases">
        <title>Complete genome sequence of Thermococcus pacificus type strain P4.</title>
        <authorList>
            <person name="Oger P.M."/>
        </authorList>
    </citation>
    <scope>NUCLEOTIDE SEQUENCE [LARGE SCALE GENOMIC DNA]</scope>
    <source>
        <strain evidence="2 3">P-4</strain>
    </source>
</reference>